<evidence type="ECO:0000256" key="8">
    <source>
        <dbReference type="ARBA" id="ARBA00022676"/>
    </source>
</evidence>
<dbReference type="GO" id="GO:0006168">
    <property type="term" value="P:adenine salvage"/>
    <property type="evidence" value="ECO:0007669"/>
    <property type="project" value="InterPro"/>
</dbReference>
<comment type="caution">
    <text evidence="13">The sequence shown here is derived from an EMBL/GenBank/DDBJ whole genome shotgun (WGS) entry which is preliminary data.</text>
</comment>
<name>A0A087CUM5_9BIFI</name>
<evidence type="ECO:0000256" key="7">
    <source>
        <dbReference type="ARBA" id="ARBA00022490"/>
    </source>
</evidence>
<evidence type="ECO:0000256" key="4">
    <source>
        <dbReference type="ARBA" id="ARBA00004659"/>
    </source>
</evidence>
<dbReference type="PANTHER" id="PTHR32315">
    <property type="entry name" value="ADENINE PHOSPHORIBOSYLTRANSFERASE"/>
    <property type="match status" value="1"/>
</dbReference>
<comment type="catalytic activity">
    <reaction evidence="1 11">
        <text>AMP + diphosphate = 5-phospho-alpha-D-ribose 1-diphosphate + adenine</text>
        <dbReference type="Rhea" id="RHEA:16609"/>
        <dbReference type="ChEBI" id="CHEBI:16708"/>
        <dbReference type="ChEBI" id="CHEBI:33019"/>
        <dbReference type="ChEBI" id="CHEBI:58017"/>
        <dbReference type="ChEBI" id="CHEBI:456215"/>
        <dbReference type="EC" id="2.4.2.7"/>
    </reaction>
</comment>
<dbReference type="Proteomes" id="UP000029040">
    <property type="component" value="Unassembled WGS sequence"/>
</dbReference>
<comment type="subunit">
    <text evidence="11">Homodimer.</text>
</comment>
<dbReference type="GO" id="GO:0016208">
    <property type="term" value="F:AMP binding"/>
    <property type="evidence" value="ECO:0007669"/>
    <property type="project" value="TreeGrafter"/>
</dbReference>
<feature type="domain" description="Phosphoribosyltransferase" evidence="12">
    <location>
        <begin position="70"/>
        <end position="166"/>
    </location>
</feature>
<dbReference type="PANTHER" id="PTHR32315:SF3">
    <property type="entry name" value="ADENINE PHOSPHORIBOSYLTRANSFERASE"/>
    <property type="match status" value="1"/>
</dbReference>
<dbReference type="GO" id="GO:0044209">
    <property type="term" value="P:AMP salvage"/>
    <property type="evidence" value="ECO:0007669"/>
    <property type="project" value="UniProtKB-UniRule"/>
</dbReference>
<dbReference type="NCBIfam" id="NF002636">
    <property type="entry name" value="PRK02304.1-5"/>
    <property type="match status" value="1"/>
</dbReference>
<comment type="similarity">
    <text evidence="5 11">Belongs to the purine/pyrimidine phosphoribosyltransferase family.</text>
</comment>
<dbReference type="NCBIfam" id="TIGR01090">
    <property type="entry name" value="apt"/>
    <property type="match status" value="1"/>
</dbReference>
<evidence type="ECO:0000256" key="6">
    <source>
        <dbReference type="ARBA" id="ARBA00011893"/>
    </source>
</evidence>
<dbReference type="AlphaFoldDB" id="A0A087CUM5"/>
<evidence type="ECO:0000256" key="10">
    <source>
        <dbReference type="ARBA" id="ARBA00022726"/>
    </source>
</evidence>
<proteinExistence type="inferred from homology"/>
<dbReference type="UniPathway" id="UPA00588">
    <property type="reaction ID" value="UER00646"/>
</dbReference>
<dbReference type="EC" id="2.4.2.7" evidence="6 11"/>
<dbReference type="InterPro" id="IPR050054">
    <property type="entry name" value="UPRTase/APRTase"/>
</dbReference>
<keyword evidence="9 11" id="KW-0808">Transferase</keyword>
<organism evidence="13 14">
    <name type="scientific">Bifidobacterium pullorum subsp. saeculare DSM 6531 = LMG 14934</name>
    <dbReference type="NCBI Taxonomy" id="1437611"/>
    <lineage>
        <taxon>Bacteria</taxon>
        <taxon>Bacillati</taxon>
        <taxon>Actinomycetota</taxon>
        <taxon>Actinomycetes</taxon>
        <taxon>Bifidobacteriales</taxon>
        <taxon>Bifidobacteriaceae</taxon>
        <taxon>Bifidobacterium</taxon>
    </lineage>
</organism>
<comment type="function">
    <text evidence="2 11">Catalyzes a salvage reaction resulting in the formation of AMP, that is energically less costly than de novo synthesis.</text>
</comment>
<evidence type="ECO:0000256" key="1">
    <source>
        <dbReference type="ARBA" id="ARBA00000868"/>
    </source>
</evidence>
<dbReference type="EMBL" id="JGZM01000005">
    <property type="protein sequence ID" value="KFI86975.1"/>
    <property type="molecule type" value="Genomic_DNA"/>
</dbReference>
<protein>
    <recommendedName>
        <fullName evidence="6 11">Adenine phosphoribosyltransferase</fullName>
        <shortName evidence="11">APRT</shortName>
        <ecNumber evidence="6 11">2.4.2.7</ecNumber>
    </recommendedName>
</protein>
<evidence type="ECO:0000256" key="11">
    <source>
        <dbReference type="HAMAP-Rule" id="MF_00004"/>
    </source>
</evidence>
<dbReference type="NCBIfam" id="NF002634">
    <property type="entry name" value="PRK02304.1-3"/>
    <property type="match status" value="1"/>
</dbReference>
<dbReference type="SUPFAM" id="SSF53271">
    <property type="entry name" value="PRTase-like"/>
    <property type="match status" value="1"/>
</dbReference>
<dbReference type="InterPro" id="IPR005764">
    <property type="entry name" value="Ade_phspho_trans"/>
</dbReference>
<evidence type="ECO:0000256" key="9">
    <source>
        <dbReference type="ARBA" id="ARBA00022679"/>
    </source>
</evidence>
<dbReference type="GO" id="GO:0003999">
    <property type="term" value="F:adenine phosphoribosyltransferase activity"/>
    <property type="evidence" value="ECO:0007669"/>
    <property type="project" value="UniProtKB-UniRule"/>
</dbReference>
<evidence type="ECO:0000256" key="5">
    <source>
        <dbReference type="ARBA" id="ARBA00008391"/>
    </source>
</evidence>
<evidence type="ECO:0000256" key="2">
    <source>
        <dbReference type="ARBA" id="ARBA00003968"/>
    </source>
</evidence>
<comment type="pathway">
    <text evidence="4 11">Purine metabolism; AMP biosynthesis via salvage pathway; AMP from adenine: step 1/1.</text>
</comment>
<gene>
    <name evidence="11" type="primary">apt</name>
    <name evidence="13" type="ORF">BSAE_1246</name>
</gene>
<dbReference type="CDD" id="cd06223">
    <property type="entry name" value="PRTases_typeI"/>
    <property type="match status" value="1"/>
</dbReference>
<dbReference type="Pfam" id="PF00156">
    <property type="entry name" value="Pribosyltran"/>
    <property type="match status" value="1"/>
</dbReference>
<dbReference type="GO" id="GO:0005737">
    <property type="term" value="C:cytoplasm"/>
    <property type="evidence" value="ECO:0007669"/>
    <property type="project" value="UniProtKB-SubCell"/>
</dbReference>
<dbReference type="InterPro" id="IPR029057">
    <property type="entry name" value="PRTase-like"/>
</dbReference>
<dbReference type="RefSeq" id="WP_033509831.1">
    <property type="nucleotide sequence ID" value="NZ_JDTM01000009.1"/>
</dbReference>
<dbReference type="GO" id="GO:0006166">
    <property type="term" value="P:purine ribonucleoside salvage"/>
    <property type="evidence" value="ECO:0007669"/>
    <property type="project" value="UniProtKB-UniRule"/>
</dbReference>
<keyword evidence="7 11" id="KW-0963">Cytoplasm</keyword>
<keyword evidence="10 11" id="KW-0660">Purine salvage</keyword>
<reference evidence="13 14" key="1">
    <citation type="submission" date="2014-03" db="EMBL/GenBank/DDBJ databases">
        <title>Genomics of Bifidobacteria.</title>
        <authorList>
            <person name="Ventura M."/>
            <person name="Milani C."/>
            <person name="Lugli G.A."/>
        </authorList>
    </citation>
    <scope>NUCLEOTIDE SEQUENCE [LARGE SCALE GENOMIC DNA]</scope>
    <source>
        <strain evidence="13 14">LMG 14934</strain>
    </source>
</reference>
<sequence length="194" mass="20239">MAAQSDIRINRLALVGEENADHVMSLIRSIPGFPKEGIIFRDFMPVLADAKGLSILMDALEAALPVPVDQFDAVAGLEARGFLFGPALAARLGKGFIAVRKAGKLPPETVHEDYALEYGTASIEIETSAVKPGDRVLVVDDLIATGGTAKAAADLIEKCGGTVAGFSFVMELEGLPGTSVLAGYPLSTLVTMPA</sequence>
<evidence type="ECO:0000313" key="13">
    <source>
        <dbReference type="EMBL" id="KFI86975.1"/>
    </source>
</evidence>
<dbReference type="InterPro" id="IPR000836">
    <property type="entry name" value="PRTase_dom"/>
</dbReference>
<dbReference type="HAMAP" id="MF_00004">
    <property type="entry name" value="Aden_phosphoribosyltr"/>
    <property type="match status" value="1"/>
</dbReference>
<evidence type="ECO:0000259" key="12">
    <source>
        <dbReference type="Pfam" id="PF00156"/>
    </source>
</evidence>
<evidence type="ECO:0000313" key="14">
    <source>
        <dbReference type="Proteomes" id="UP000029040"/>
    </source>
</evidence>
<dbReference type="FunFam" id="3.40.50.2020:FF:000021">
    <property type="entry name" value="Adenine phosphoribosyltransferase"/>
    <property type="match status" value="1"/>
</dbReference>
<dbReference type="Gene3D" id="3.40.50.2020">
    <property type="match status" value="1"/>
</dbReference>
<accession>A0A087CUM5</accession>
<comment type="subcellular location">
    <subcellularLocation>
        <location evidence="3 11">Cytoplasm</location>
    </subcellularLocation>
</comment>
<evidence type="ECO:0000256" key="3">
    <source>
        <dbReference type="ARBA" id="ARBA00004496"/>
    </source>
</evidence>
<dbReference type="GO" id="GO:0002055">
    <property type="term" value="F:adenine binding"/>
    <property type="evidence" value="ECO:0007669"/>
    <property type="project" value="TreeGrafter"/>
</dbReference>
<keyword evidence="8 11" id="KW-0328">Glycosyltransferase</keyword>